<sequence>MAEIAEPAAEVESSCDEVRSILSRVGEKWAPQVMSELHSGPRRFNELLRLVAPITPRMLTVTLRGLESDGLITRTVHPTVPPQVEYGLTRAGRKLFGIVSAVVGWTDENLAAVHAARAAYKTTNG</sequence>
<feature type="domain" description="HTH hxlR-type" evidence="4">
    <location>
        <begin position="15"/>
        <end position="114"/>
    </location>
</feature>
<dbReference type="InterPro" id="IPR036388">
    <property type="entry name" value="WH-like_DNA-bd_sf"/>
</dbReference>
<dbReference type="InterPro" id="IPR002577">
    <property type="entry name" value="HTH_HxlR"/>
</dbReference>
<proteinExistence type="predicted"/>
<keyword evidence="2" id="KW-0238">DNA-binding</keyword>
<dbReference type="InterPro" id="IPR036390">
    <property type="entry name" value="WH_DNA-bd_sf"/>
</dbReference>
<evidence type="ECO:0000256" key="1">
    <source>
        <dbReference type="ARBA" id="ARBA00023015"/>
    </source>
</evidence>
<evidence type="ECO:0000313" key="6">
    <source>
        <dbReference type="Proteomes" id="UP000622547"/>
    </source>
</evidence>
<dbReference type="PROSITE" id="PS51118">
    <property type="entry name" value="HTH_HXLR"/>
    <property type="match status" value="1"/>
</dbReference>
<dbReference type="PANTHER" id="PTHR33204">
    <property type="entry name" value="TRANSCRIPTIONAL REGULATOR, MARR FAMILY"/>
    <property type="match status" value="1"/>
</dbReference>
<dbReference type="PANTHER" id="PTHR33204:SF39">
    <property type="entry name" value="TRANSCRIPTIONAL REGULATORY PROTEIN"/>
    <property type="match status" value="1"/>
</dbReference>
<dbReference type="Gene3D" id="1.10.10.10">
    <property type="entry name" value="Winged helix-like DNA-binding domain superfamily/Winged helix DNA-binding domain"/>
    <property type="match status" value="1"/>
</dbReference>
<organism evidence="5 6">
    <name type="scientific">Planotetraspora phitsanulokensis</name>
    <dbReference type="NCBI Taxonomy" id="575192"/>
    <lineage>
        <taxon>Bacteria</taxon>
        <taxon>Bacillati</taxon>
        <taxon>Actinomycetota</taxon>
        <taxon>Actinomycetes</taxon>
        <taxon>Streptosporangiales</taxon>
        <taxon>Streptosporangiaceae</taxon>
        <taxon>Planotetraspora</taxon>
    </lineage>
</organism>
<dbReference type="Proteomes" id="UP000622547">
    <property type="component" value="Unassembled WGS sequence"/>
</dbReference>
<protein>
    <submittedName>
        <fullName evidence="5">Transcriptional regulator</fullName>
    </submittedName>
</protein>
<dbReference type="SUPFAM" id="SSF46785">
    <property type="entry name" value="Winged helix' DNA-binding domain"/>
    <property type="match status" value="1"/>
</dbReference>
<accession>A0A8J3U119</accession>
<keyword evidence="3" id="KW-0804">Transcription</keyword>
<dbReference type="Pfam" id="PF01638">
    <property type="entry name" value="HxlR"/>
    <property type="match status" value="1"/>
</dbReference>
<dbReference type="RefSeq" id="WP_204071640.1">
    <property type="nucleotide sequence ID" value="NZ_BAABHI010000012.1"/>
</dbReference>
<dbReference type="GO" id="GO:0003677">
    <property type="term" value="F:DNA binding"/>
    <property type="evidence" value="ECO:0007669"/>
    <property type="project" value="UniProtKB-KW"/>
</dbReference>
<evidence type="ECO:0000256" key="2">
    <source>
        <dbReference type="ARBA" id="ARBA00023125"/>
    </source>
</evidence>
<reference evidence="5 6" key="1">
    <citation type="submission" date="2021-01" db="EMBL/GenBank/DDBJ databases">
        <title>Whole genome shotgun sequence of Planotetraspora phitsanulokensis NBRC 104273.</title>
        <authorList>
            <person name="Komaki H."/>
            <person name="Tamura T."/>
        </authorList>
    </citation>
    <scope>NUCLEOTIDE SEQUENCE [LARGE SCALE GENOMIC DNA]</scope>
    <source>
        <strain evidence="5 6">NBRC 104273</strain>
    </source>
</reference>
<dbReference type="EMBL" id="BOOP01000003">
    <property type="protein sequence ID" value="GII35927.1"/>
    <property type="molecule type" value="Genomic_DNA"/>
</dbReference>
<evidence type="ECO:0000259" key="4">
    <source>
        <dbReference type="PROSITE" id="PS51118"/>
    </source>
</evidence>
<name>A0A8J3U119_9ACTN</name>
<keyword evidence="1" id="KW-0805">Transcription regulation</keyword>
<dbReference type="AlphaFoldDB" id="A0A8J3U119"/>
<gene>
    <name evidence="5" type="ORF">Pph01_09300</name>
</gene>
<evidence type="ECO:0000313" key="5">
    <source>
        <dbReference type="EMBL" id="GII35927.1"/>
    </source>
</evidence>
<keyword evidence="6" id="KW-1185">Reference proteome</keyword>
<comment type="caution">
    <text evidence="5">The sequence shown here is derived from an EMBL/GenBank/DDBJ whole genome shotgun (WGS) entry which is preliminary data.</text>
</comment>
<evidence type="ECO:0000256" key="3">
    <source>
        <dbReference type="ARBA" id="ARBA00023163"/>
    </source>
</evidence>